<evidence type="ECO:0000256" key="12">
    <source>
        <dbReference type="ARBA" id="ARBA00039702"/>
    </source>
</evidence>
<dbReference type="Pfam" id="PF03611">
    <property type="entry name" value="EIIC-GAT"/>
    <property type="match status" value="1"/>
</dbReference>
<feature type="transmembrane region" description="Helical" evidence="15">
    <location>
        <begin position="154"/>
        <end position="174"/>
    </location>
</feature>
<reference evidence="17 18" key="1">
    <citation type="submission" date="2018-12" db="EMBL/GenBank/DDBJ databases">
        <authorList>
            <consortium name="Pathogen Informatics"/>
        </authorList>
    </citation>
    <scope>NUCLEOTIDE SEQUENCE [LARGE SCALE GENOMIC DNA]</scope>
    <source>
        <strain evidence="17 18">NCTC10126</strain>
    </source>
</reference>
<evidence type="ECO:0000313" key="16">
    <source>
        <dbReference type="EMBL" id="UUD35427.1"/>
    </source>
</evidence>
<dbReference type="Proteomes" id="UP000280036">
    <property type="component" value="Unassembled WGS sequence"/>
</dbReference>
<evidence type="ECO:0000313" key="17">
    <source>
        <dbReference type="EMBL" id="VDR41796.1"/>
    </source>
</evidence>
<dbReference type="AlphaFoldDB" id="A0A3P8MEI6"/>
<evidence type="ECO:0000256" key="3">
    <source>
        <dbReference type="ARBA" id="ARBA00022448"/>
    </source>
</evidence>
<comment type="subcellular location">
    <subcellularLocation>
        <location evidence="1">Cell membrane</location>
        <topology evidence="1">Multi-pass membrane protein</topology>
    </subcellularLocation>
</comment>
<dbReference type="GO" id="GO:0009401">
    <property type="term" value="P:phosphoenolpyruvate-dependent sugar phosphotransferase system"/>
    <property type="evidence" value="ECO:0007669"/>
    <property type="project" value="UniProtKB-KW"/>
</dbReference>
<evidence type="ECO:0000313" key="19">
    <source>
        <dbReference type="Proteomes" id="UP001058569"/>
    </source>
</evidence>
<keyword evidence="8 15" id="KW-1133">Transmembrane helix</keyword>
<feature type="transmembrane region" description="Helical" evidence="15">
    <location>
        <begin position="14"/>
        <end position="33"/>
    </location>
</feature>
<evidence type="ECO:0000313" key="18">
    <source>
        <dbReference type="Proteomes" id="UP000280036"/>
    </source>
</evidence>
<organism evidence="17 18">
    <name type="scientific">Mycoplasmopsis caviae</name>
    <dbReference type="NCBI Taxonomy" id="55603"/>
    <lineage>
        <taxon>Bacteria</taxon>
        <taxon>Bacillati</taxon>
        <taxon>Mycoplasmatota</taxon>
        <taxon>Mycoplasmoidales</taxon>
        <taxon>Metamycoplasmataceae</taxon>
        <taxon>Mycoplasmopsis</taxon>
    </lineage>
</organism>
<evidence type="ECO:0000256" key="5">
    <source>
        <dbReference type="ARBA" id="ARBA00022597"/>
    </source>
</evidence>
<feature type="region of interest" description="Disordered" evidence="14">
    <location>
        <begin position="584"/>
        <end position="608"/>
    </location>
</feature>
<evidence type="ECO:0000256" key="7">
    <source>
        <dbReference type="ARBA" id="ARBA00022692"/>
    </source>
</evidence>
<keyword evidence="4" id="KW-1003">Cell membrane</keyword>
<dbReference type="RefSeq" id="WP_218017465.1">
    <property type="nucleotide sequence ID" value="NZ_CP101806.1"/>
</dbReference>
<proteinExistence type="inferred from homology"/>
<evidence type="ECO:0000256" key="1">
    <source>
        <dbReference type="ARBA" id="ARBA00004651"/>
    </source>
</evidence>
<feature type="transmembrane region" description="Helical" evidence="15">
    <location>
        <begin position="400"/>
        <end position="423"/>
    </location>
</feature>
<evidence type="ECO:0000256" key="4">
    <source>
        <dbReference type="ARBA" id="ARBA00022475"/>
    </source>
</evidence>
<evidence type="ECO:0000256" key="10">
    <source>
        <dbReference type="ARBA" id="ARBA00037387"/>
    </source>
</evidence>
<keyword evidence="6" id="KW-0598">Phosphotransferase system</keyword>
<evidence type="ECO:0000256" key="15">
    <source>
        <dbReference type="SAM" id="Phobius"/>
    </source>
</evidence>
<feature type="transmembrane region" description="Helical" evidence="15">
    <location>
        <begin position="94"/>
        <end position="119"/>
    </location>
</feature>
<dbReference type="EMBL" id="UZVY01000001">
    <property type="protein sequence ID" value="VDR41796.1"/>
    <property type="molecule type" value="Genomic_DNA"/>
</dbReference>
<feature type="transmembrane region" description="Helical" evidence="15">
    <location>
        <begin position="556"/>
        <end position="575"/>
    </location>
</feature>
<comment type="similarity">
    <text evidence="11">Belongs to the UlaA family.</text>
</comment>
<keyword evidence="9 15" id="KW-0472">Membrane</keyword>
<dbReference type="EMBL" id="CP101806">
    <property type="protein sequence ID" value="UUD35427.1"/>
    <property type="molecule type" value="Genomic_DNA"/>
</dbReference>
<feature type="transmembrane region" description="Helical" evidence="15">
    <location>
        <begin position="281"/>
        <end position="306"/>
    </location>
</feature>
<protein>
    <recommendedName>
        <fullName evidence="12">Ascorbate-specific PTS system EIIC component</fullName>
    </recommendedName>
    <alternativeName>
        <fullName evidence="13">Ascorbate-specific permease IIC component UlaA</fullName>
    </alternativeName>
</protein>
<evidence type="ECO:0000256" key="2">
    <source>
        <dbReference type="ARBA" id="ARBA00011738"/>
    </source>
</evidence>
<evidence type="ECO:0000256" key="9">
    <source>
        <dbReference type="ARBA" id="ARBA00023136"/>
    </source>
</evidence>
<feature type="transmembrane region" description="Helical" evidence="15">
    <location>
        <begin position="341"/>
        <end position="366"/>
    </location>
</feature>
<dbReference type="NCBIfam" id="NF009553">
    <property type="entry name" value="PRK12997.1-5"/>
    <property type="match status" value="1"/>
</dbReference>
<evidence type="ECO:0000256" key="14">
    <source>
        <dbReference type="SAM" id="MobiDB-lite"/>
    </source>
</evidence>
<name>A0A3P8MEI6_9BACT</name>
<comment type="function">
    <text evidence="10">The phosphoenolpyruvate-dependent sugar phosphotransferase system (sugar PTS), a major carbohydrate active transport system, catalyzes the phosphorylation of incoming sugar substrates concomitantly with their translocation across the cell membrane. The enzyme II UlaABC PTS system is involved in ascorbate transport.</text>
</comment>
<accession>A0A3P8MEI6</accession>
<gene>
    <name evidence="17" type="primary">ulaA_1</name>
    <name evidence="17" type="ORF">NCTC10126_00280</name>
    <name evidence="16" type="ORF">NPA07_00945</name>
</gene>
<feature type="transmembrane region" description="Helical" evidence="15">
    <location>
        <begin position="131"/>
        <end position="148"/>
    </location>
</feature>
<keyword evidence="3" id="KW-0813">Transport</keyword>
<dbReference type="PANTHER" id="PTHR33843:SF4">
    <property type="entry name" value="ASCORBATE-SPECIFIC PTS SYSTEM EIIC COMPONENT"/>
    <property type="match status" value="1"/>
</dbReference>
<dbReference type="PANTHER" id="PTHR33843">
    <property type="entry name" value="ASCORBATE-SPECIFIC PTS SYSTEM EIIC COMPONENT"/>
    <property type="match status" value="1"/>
</dbReference>
<dbReference type="InterPro" id="IPR051562">
    <property type="entry name" value="Ascorbate-PTS_EIIC"/>
</dbReference>
<evidence type="ECO:0000256" key="8">
    <source>
        <dbReference type="ARBA" id="ARBA00022989"/>
    </source>
</evidence>
<sequence>MSFVWFMLAFFKDFLATPAFIVGIFTMIGAIALRKKFSQVVISAFKVTIGFLILGGGAGVLVGSLGKFQPVFQATYGLKGVIPNNDAFAGALTYIQAIVQIGSLIMVLGMILNIVLAVTSRFKYVYLSGHVLFYSSLMIAAVFLTLGFRPQSNAGDFAIVLFAGATLLASYMVISPALQQRHMNMITGSNEIGLGHTGGFGYALSGYIGEGIGKLMKTKVVSTESINFPKGLYIFRNTLVSLSLTILVFYMFAFLPGGVMYQLGKLSDKAAVDVLSGQNWLVTMFVQAFTFTAGVEIMLAGVRLFVGELVPTFKAFSDKLIKNSKAAVDCPVVFPYAPNAVLIGFISSFVAGIIGLFITMGISFAWPSGSPMALIILPGLVPHFFLGATSGVFGNIKGGIVGAIVGPFVHGLIITFVPLFFIWGGFVPATNDYLQTLAFTKELEGVSGKATGAFEVAQAAQKFDLASKDAAVLKAFFDEYKALIASHGITASGEINSLMHTVISTTDNNIMYYVREAAKLAGKNVDTVQSLNWGDTDYIIGLIPGILGKIPKAGKWIAFVTPVLTYISLMIDGLIKHFIDKKKSKNAPQDSNSGEKVEEKVQTQPINA</sequence>
<reference evidence="16" key="2">
    <citation type="submission" date="2022-07" db="EMBL/GenBank/DDBJ databases">
        <title>Complete genome of Mycoplasma caviae type strain G122.</title>
        <authorList>
            <person name="Spergser J."/>
        </authorList>
    </citation>
    <scope>NUCLEOTIDE SEQUENCE</scope>
    <source>
        <strain evidence="16">G122</strain>
    </source>
</reference>
<keyword evidence="19" id="KW-1185">Reference proteome</keyword>
<dbReference type="InterPro" id="IPR004703">
    <property type="entry name" value="PTS_sugar-sp_permease"/>
</dbReference>
<evidence type="ECO:0000256" key="11">
    <source>
        <dbReference type="ARBA" id="ARBA00038218"/>
    </source>
</evidence>
<dbReference type="GO" id="GO:0005886">
    <property type="term" value="C:plasma membrane"/>
    <property type="evidence" value="ECO:0007669"/>
    <property type="project" value="UniProtKB-SubCell"/>
</dbReference>
<feature type="transmembrane region" description="Helical" evidence="15">
    <location>
        <begin position="372"/>
        <end position="393"/>
    </location>
</feature>
<dbReference type="Proteomes" id="UP001058569">
    <property type="component" value="Chromosome"/>
</dbReference>
<evidence type="ECO:0000256" key="6">
    <source>
        <dbReference type="ARBA" id="ARBA00022683"/>
    </source>
</evidence>
<evidence type="ECO:0000256" key="13">
    <source>
        <dbReference type="ARBA" id="ARBA00042859"/>
    </source>
</evidence>
<feature type="transmembrane region" description="Helical" evidence="15">
    <location>
        <begin position="239"/>
        <end position="261"/>
    </location>
</feature>
<comment type="subunit">
    <text evidence="2">Homodimer.</text>
</comment>
<feature type="transmembrane region" description="Helical" evidence="15">
    <location>
        <begin position="40"/>
        <end position="62"/>
    </location>
</feature>
<keyword evidence="5" id="KW-0762">Sugar transport</keyword>
<keyword evidence="7 15" id="KW-0812">Transmembrane</keyword>